<feature type="transmembrane region" description="Helical" evidence="5">
    <location>
        <begin position="231"/>
        <end position="257"/>
    </location>
</feature>
<accession>A0ABT3X253</accession>
<evidence type="ECO:0000256" key="1">
    <source>
        <dbReference type="ARBA" id="ARBA00004141"/>
    </source>
</evidence>
<feature type="transmembrane region" description="Helical" evidence="5">
    <location>
        <begin position="277"/>
        <end position="298"/>
    </location>
</feature>
<dbReference type="InterPro" id="IPR013525">
    <property type="entry name" value="ABC2_TM"/>
</dbReference>
<dbReference type="Pfam" id="PF12698">
    <property type="entry name" value="ABC2_membrane_3"/>
    <property type="match status" value="1"/>
</dbReference>
<feature type="transmembrane region" description="Helical" evidence="5">
    <location>
        <begin position="310"/>
        <end position="329"/>
    </location>
</feature>
<evidence type="ECO:0000256" key="3">
    <source>
        <dbReference type="ARBA" id="ARBA00022989"/>
    </source>
</evidence>
<dbReference type="PANTHER" id="PTHR43471:SF3">
    <property type="entry name" value="ABC TRANSPORTER PERMEASE PROTEIN NATB"/>
    <property type="match status" value="1"/>
</dbReference>
<organism evidence="7 8">
    <name type="scientific">Tumebacillus lacus</name>
    <dbReference type="NCBI Taxonomy" id="2995335"/>
    <lineage>
        <taxon>Bacteria</taxon>
        <taxon>Bacillati</taxon>
        <taxon>Bacillota</taxon>
        <taxon>Bacilli</taxon>
        <taxon>Bacillales</taxon>
        <taxon>Alicyclobacillaceae</taxon>
        <taxon>Tumebacillus</taxon>
    </lineage>
</organism>
<dbReference type="Proteomes" id="UP001208017">
    <property type="component" value="Unassembled WGS sequence"/>
</dbReference>
<evidence type="ECO:0000313" key="8">
    <source>
        <dbReference type="Proteomes" id="UP001208017"/>
    </source>
</evidence>
<evidence type="ECO:0000313" key="7">
    <source>
        <dbReference type="EMBL" id="MCX7569872.1"/>
    </source>
</evidence>
<name>A0ABT3X253_9BACL</name>
<evidence type="ECO:0000259" key="6">
    <source>
        <dbReference type="Pfam" id="PF12698"/>
    </source>
</evidence>
<evidence type="ECO:0000256" key="2">
    <source>
        <dbReference type="ARBA" id="ARBA00022692"/>
    </source>
</evidence>
<keyword evidence="8" id="KW-1185">Reference proteome</keyword>
<feature type="domain" description="ABC-2 type transporter transmembrane" evidence="6">
    <location>
        <begin position="29"/>
        <end position="377"/>
    </location>
</feature>
<comment type="subcellular location">
    <subcellularLocation>
        <location evidence="1">Membrane</location>
        <topology evidence="1">Multi-pass membrane protein</topology>
    </subcellularLocation>
</comment>
<proteinExistence type="predicted"/>
<sequence length="393" mass="42451">MRGAQVWTLLKKELSGVIRDRKTMVTMLMMSLLLYPILFGVIGMVMKSQEDKFAEKDSRIIVVQQSAEAIPLIDGIRASGEFEVVDAHPDDARGMLMEQEIDAVVVVAADGKGLQMKVDYDDRYGASNKAVERLQAVSEGYKQGMIAQSLQEKGLSLDILNPVSVESRNISEDTGGLGPFGTFLPYILAIGLVAGSMQIGVEITAGEKERGTITTLLVSQLSRAEIALAKLLTVLWMSIFSVVLNLISLVLGLLVLIQTVGEEFPADALKGIGVMTLVELFAVMIPLGCMTAAGIVFLGTFARNSKEGNAYIMPLMFLMMGLGIASSGMDANVSLAYYAIPFFGPILAIKQVLLNTGNTLGLLLTVLTSLVYTAILIIPAVKLYDREEVLFRT</sequence>
<evidence type="ECO:0000256" key="4">
    <source>
        <dbReference type="ARBA" id="ARBA00023136"/>
    </source>
</evidence>
<feature type="transmembrane region" description="Helical" evidence="5">
    <location>
        <begin position="24"/>
        <end position="46"/>
    </location>
</feature>
<comment type="caution">
    <text evidence="7">The sequence shown here is derived from an EMBL/GenBank/DDBJ whole genome shotgun (WGS) entry which is preliminary data.</text>
</comment>
<dbReference type="PANTHER" id="PTHR43471">
    <property type="entry name" value="ABC TRANSPORTER PERMEASE"/>
    <property type="match status" value="1"/>
</dbReference>
<keyword evidence="2 5" id="KW-0812">Transmembrane</keyword>
<feature type="transmembrane region" description="Helical" evidence="5">
    <location>
        <begin position="335"/>
        <end position="353"/>
    </location>
</feature>
<keyword evidence="3 5" id="KW-1133">Transmembrane helix</keyword>
<feature type="transmembrane region" description="Helical" evidence="5">
    <location>
        <begin position="360"/>
        <end position="381"/>
    </location>
</feature>
<gene>
    <name evidence="7" type="ORF">OS242_07835</name>
</gene>
<protein>
    <submittedName>
        <fullName evidence="7">ABC transporter permease</fullName>
    </submittedName>
</protein>
<keyword evidence="4 5" id="KW-0472">Membrane</keyword>
<reference evidence="7 8" key="1">
    <citation type="submission" date="2022-11" db="EMBL/GenBank/DDBJ databases">
        <title>Study of microbial diversity in lake waters.</title>
        <authorList>
            <person name="Zhang J."/>
        </authorList>
    </citation>
    <scope>NUCLEOTIDE SEQUENCE [LARGE SCALE GENOMIC DNA]</scope>
    <source>
        <strain evidence="7 8">DT12</strain>
    </source>
</reference>
<evidence type="ECO:0000256" key="5">
    <source>
        <dbReference type="SAM" id="Phobius"/>
    </source>
</evidence>
<dbReference type="EMBL" id="JAPMLT010000003">
    <property type="protein sequence ID" value="MCX7569872.1"/>
    <property type="molecule type" value="Genomic_DNA"/>
</dbReference>
<dbReference type="RefSeq" id="WP_267151122.1">
    <property type="nucleotide sequence ID" value="NZ_JAPMLT010000003.1"/>
</dbReference>